<evidence type="ECO:0000313" key="6">
    <source>
        <dbReference type="Proteomes" id="UP000710432"/>
    </source>
</evidence>
<proteinExistence type="inferred from homology"/>
<gene>
    <name evidence="5" type="ORF">LTLLF_196065</name>
</gene>
<name>A0A8J6FX50_MICOH</name>
<feature type="compositionally biased region" description="Polar residues" evidence="3">
    <location>
        <begin position="542"/>
        <end position="557"/>
    </location>
</feature>
<dbReference type="InterPro" id="IPR001254">
    <property type="entry name" value="Trypsin_dom"/>
</dbReference>
<protein>
    <submittedName>
        <fullName evidence="5">Serine protease 45</fullName>
    </submittedName>
</protein>
<dbReference type="Pfam" id="PF00089">
    <property type="entry name" value="Trypsin"/>
    <property type="match status" value="1"/>
</dbReference>
<dbReference type="PANTHER" id="PTHR24256">
    <property type="entry name" value="TRYPTASE-RELATED"/>
    <property type="match status" value="1"/>
</dbReference>
<evidence type="ECO:0000259" key="4">
    <source>
        <dbReference type="PROSITE" id="PS50240"/>
    </source>
</evidence>
<comment type="caution">
    <text evidence="5">The sequence shown here is derived from an EMBL/GenBank/DDBJ whole genome shotgun (WGS) entry which is preliminary data.</text>
</comment>
<dbReference type="Gene3D" id="2.40.10.10">
    <property type="entry name" value="Trypsin-like serine proteases"/>
    <property type="match status" value="1"/>
</dbReference>
<keyword evidence="5" id="KW-0645">Protease</keyword>
<keyword evidence="1" id="KW-1015">Disulfide bond</keyword>
<dbReference type="InterPro" id="IPR043504">
    <property type="entry name" value="Peptidase_S1_PA_chymotrypsin"/>
</dbReference>
<dbReference type="PROSITE" id="PS50240">
    <property type="entry name" value="TRYPSIN_DOM"/>
    <property type="match status" value="1"/>
</dbReference>
<dbReference type="Proteomes" id="UP000710432">
    <property type="component" value="Unassembled WGS sequence"/>
</dbReference>
<comment type="similarity">
    <text evidence="2">Belongs to the peptidase S1 family. CLIP subfamily.</text>
</comment>
<evidence type="ECO:0000256" key="3">
    <source>
        <dbReference type="SAM" id="MobiDB-lite"/>
    </source>
</evidence>
<evidence type="ECO:0000256" key="1">
    <source>
        <dbReference type="ARBA" id="ARBA00023157"/>
    </source>
</evidence>
<dbReference type="AlphaFoldDB" id="A0A8J6FX50"/>
<evidence type="ECO:0000256" key="2">
    <source>
        <dbReference type="ARBA" id="ARBA00024195"/>
    </source>
</evidence>
<dbReference type="GO" id="GO:0004252">
    <property type="term" value="F:serine-type endopeptidase activity"/>
    <property type="evidence" value="ECO:0007669"/>
    <property type="project" value="InterPro"/>
</dbReference>
<feature type="region of interest" description="Disordered" evidence="3">
    <location>
        <begin position="531"/>
        <end position="557"/>
    </location>
</feature>
<dbReference type="EMBL" id="JAATJU010026489">
    <property type="protein sequence ID" value="KAH0501686.1"/>
    <property type="molecule type" value="Genomic_DNA"/>
</dbReference>
<reference evidence="5" key="1">
    <citation type="submission" date="2020-03" db="EMBL/GenBank/DDBJ databases">
        <title>Studies in the Genomics of Life Span.</title>
        <authorList>
            <person name="Glass D."/>
        </authorList>
    </citation>
    <scope>NUCLEOTIDE SEQUENCE</scope>
    <source>
        <strain evidence="5">LTLLF</strain>
        <tissue evidence="5">Muscle</tissue>
    </source>
</reference>
<dbReference type="GO" id="GO:0006508">
    <property type="term" value="P:proteolysis"/>
    <property type="evidence" value="ECO:0007669"/>
    <property type="project" value="UniProtKB-KW"/>
</dbReference>
<keyword evidence="5" id="KW-0378">Hydrolase</keyword>
<sequence length="640" mass="71359">MCGETVPAPSTNKELNAEEALRNPNPEQQEMSPVPQVPKQSLRSSSLIGNLLPVEPHIDIPWLVSIPGNCQGIVLTPWLILSTANCLKKTKLSHLDISGVHNPESIPHRQRICLHPNFDPQDENDPVKADIGLFILEEPIYGDEIPLSQSPNISLKSCSKCQYRSCDVYEYQSSKKLGTTRVKKIDVQLLDFSTCYHQHSYLEKTEGLCIQSQPREDCWIQRASPVLCLLKNRWELVGLIQKTSRICQNPTVIIRTAPYFAWMKQFIKASKRLLNPASSLHCRKLQENEHGPQIRHSHNYISTLGSPDSTSRFLKGNIGISPQTKHIKDVPTIFNFSHVNSFTDGHKLLLKKSQTSQAASFLPKQVKSLPVARLPQHSEQNLVQYHQVTPSPNAGNLHKNPLSHRFYDTATPYTSPKANTAKPWHFAADTSNESFDKIMADIIQQWSPFVDDGVEPANSLNANTTDDSWTDNSTNLEEYKNLLKAITNGSQNQHTTQTNLAPELSFSGGPWENFNSGRVFTKTVLPLEPPPPPVESIRIPQASGTTEPWCSSSDYNASSQDQSVLDLLRAQNHPESHSDRLQPVPMVNIGMPSTSKVISSTSLPIETKNPPYEIPYSTLPSQGGQSLLKAIIQPTVEVQP</sequence>
<dbReference type="InterPro" id="IPR051487">
    <property type="entry name" value="Ser/Thr_Proteases_Immune/Dev"/>
</dbReference>
<accession>A0A8J6FX50</accession>
<organism evidence="5 6">
    <name type="scientific">Microtus ochrogaster</name>
    <name type="common">Prairie vole</name>
    <dbReference type="NCBI Taxonomy" id="79684"/>
    <lineage>
        <taxon>Eukaryota</taxon>
        <taxon>Metazoa</taxon>
        <taxon>Chordata</taxon>
        <taxon>Craniata</taxon>
        <taxon>Vertebrata</taxon>
        <taxon>Euteleostomi</taxon>
        <taxon>Mammalia</taxon>
        <taxon>Eutheria</taxon>
        <taxon>Euarchontoglires</taxon>
        <taxon>Glires</taxon>
        <taxon>Rodentia</taxon>
        <taxon>Myomorpha</taxon>
        <taxon>Muroidea</taxon>
        <taxon>Cricetidae</taxon>
        <taxon>Arvicolinae</taxon>
        <taxon>Microtus</taxon>
    </lineage>
</organism>
<feature type="domain" description="Peptidase S1" evidence="4">
    <location>
        <begin position="47"/>
        <end position="268"/>
    </location>
</feature>
<dbReference type="InterPro" id="IPR009003">
    <property type="entry name" value="Peptidase_S1_PA"/>
</dbReference>
<dbReference type="SUPFAM" id="SSF50494">
    <property type="entry name" value="Trypsin-like serine proteases"/>
    <property type="match status" value="1"/>
</dbReference>
<evidence type="ECO:0000313" key="5">
    <source>
        <dbReference type="EMBL" id="KAH0501686.1"/>
    </source>
</evidence>